<evidence type="ECO:0000313" key="1">
    <source>
        <dbReference type="EMBL" id="CAJ2654467.1"/>
    </source>
</evidence>
<dbReference type="EMBL" id="CASHSV030000206">
    <property type="protein sequence ID" value="CAJ2654467.1"/>
    <property type="molecule type" value="Genomic_DNA"/>
</dbReference>
<sequence length="279" mass="31164">MAKLSSLVLIFGLLTTLVLLTSYQAMSQEVEDESEFNYDEESEKGPQHWGDIKPNEWFLCKNGTMQSPIDLSNKTVKIVSNLGVLQINYNPSNATLKNRGHDIKLELIANTSSLQINGTRYILKQLHWHSPSEHTINGKRFDLELHLVHQTPSGKTAVIGVLYKTGLIPDPFLALLTKDLVAISNSTGAERAVGVVDPRLTNFNRIHYYRYMGSLTTPACTQNITWTVVKEVKSVTKEQIELLQVAVHDESNTNARPLQPLNNRLVQLNYFGPALGPTA</sequence>
<dbReference type="Proteomes" id="UP001177021">
    <property type="component" value="Unassembled WGS sequence"/>
</dbReference>
<reference evidence="1" key="1">
    <citation type="submission" date="2023-10" db="EMBL/GenBank/DDBJ databases">
        <authorList>
            <person name="Rodriguez Cubillos JULIANA M."/>
            <person name="De Vega J."/>
        </authorList>
    </citation>
    <scope>NUCLEOTIDE SEQUENCE</scope>
</reference>
<comment type="caution">
    <text evidence="1">The sequence shown here is derived from an EMBL/GenBank/DDBJ whole genome shotgun (WGS) entry which is preliminary data.</text>
</comment>
<organism evidence="1 2">
    <name type="scientific">Trifolium pratense</name>
    <name type="common">Red clover</name>
    <dbReference type="NCBI Taxonomy" id="57577"/>
    <lineage>
        <taxon>Eukaryota</taxon>
        <taxon>Viridiplantae</taxon>
        <taxon>Streptophyta</taxon>
        <taxon>Embryophyta</taxon>
        <taxon>Tracheophyta</taxon>
        <taxon>Spermatophyta</taxon>
        <taxon>Magnoliopsida</taxon>
        <taxon>eudicotyledons</taxon>
        <taxon>Gunneridae</taxon>
        <taxon>Pentapetalae</taxon>
        <taxon>rosids</taxon>
        <taxon>fabids</taxon>
        <taxon>Fabales</taxon>
        <taxon>Fabaceae</taxon>
        <taxon>Papilionoideae</taxon>
        <taxon>50 kb inversion clade</taxon>
        <taxon>NPAAA clade</taxon>
        <taxon>Hologalegina</taxon>
        <taxon>IRL clade</taxon>
        <taxon>Trifolieae</taxon>
        <taxon>Trifolium</taxon>
    </lineage>
</organism>
<gene>
    <name evidence="1" type="ORF">MILVUS5_LOCUS21602</name>
</gene>
<name>A0ACB0KG39_TRIPR</name>
<keyword evidence="2" id="KW-1185">Reference proteome</keyword>
<accession>A0ACB0KG39</accession>
<proteinExistence type="predicted"/>
<evidence type="ECO:0000313" key="2">
    <source>
        <dbReference type="Proteomes" id="UP001177021"/>
    </source>
</evidence>
<protein>
    <submittedName>
        <fullName evidence="1">Uncharacterized protein</fullName>
    </submittedName>
</protein>